<name>A0A8H6SQ78_9AGAR</name>
<dbReference type="PANTHER" id="PTHR13789">
    <property type="entry name" value="MONOOXYGENASE"/>
    <property type="match status" value="1"/>
</dbReference>
<accession>A0A8H6SQ78</accession>
<feature type="domain" description="FAD-binding" evidence="6">
    <location>
        <begin position="32"/>
        <end position="383"/>
    </location>
</feature>
<protein>
    <submittedName>
        <fullName evidence="7">FAD-binding-3 domain-containing protein</fullName>
    </submittedName>
</protein>
<dbReference type="InterPro" id="IPR036188">
    <property type="entry name" value="FAD/NAD-bd_sf"/>
</dbReference>
<dbReference type="InterPro" id="IPR002938">
    <property type="entry name" value="FAD-bd"/>
</dbReference>
<dbReference type="InterPro" id="IPR050493">
    <property type="entry name" value="FAD-dep_Monooxygenase_BioMet"/>
</dbReference>
<dbReference type="Pfam" id="PF01494">
    <property type="entry name" value="FAD_binding_3"/>
    <property type="match status" value="1"/>
</dbReference>
<dbReference type="SUPFAM" id="SSF51905">
    <property type="entry name" value="FAD/NAD(P)-binding domain"/>
    <property type="match status" value="1"/>
</dbReference>
<dbReference type="GeneID" id="59346847"/>
<keyword evidence="3" id="KW-0274">FAD</keyword>
<reference evidence="7" key="1">
    <citation type="submission" date="2020-05" db="EMBL/GenBank/DDBJ databases">
        <title>Mycena genomes resolve the evolution of fungal bioluminescence.</title>
        <authorList>
            <person name="Tsai I.J."/>
        </authorList>
    </citation>
    <scope>NUCLEOTIDE SEQUENCE</scope>
    <source>
        <strain evidence="7">171206Taipei</strain>
    </source>
</reference>
<dbReference type="GO" id="GO:0071949">
    <property type="term" value="F:FAD binding"/>
    <property type="evidence" value="ECO:0007669"/>
    <property type="project" value="InterPro"/>
</dbReference>
<evidence type="ECO:0000313" key="7">
    <source>
        <dbReference type="EMBL" id="KAF7301975.1"/>
    </source>
</evidence>
<evidence type="ECO:0000259" key="6">
    <source>
        <dbReference type="Pfam" id="PF01494"/>
    </source>
</evidence>
<dbReference type="RefSeq" id="XP_037219975.1">
    <property type="nucleotide sequence ID" value="XM_037364331.1"/>
</dbReference>
<evidence type="ECO:0000256" key="3">
    <source>
        <dbReference type="ARBA" id="ARBA00022827"/>
    </source>
</evidence>
<keyword evidence="4" id="KW-0560">Oxidoreductase</keyword>
<evidence type="ECO:0000256" key="4">
    <source>
        <dbReference type="ARBA" id="ARBA00023002"/>
    </source>
</evidence>
<gene>
    <name evidence="7" type="ORF">MIND_00763600</name>
</gene>
<evidence type="ECO:0000256" key="2">
    <source>
        <dbReference type="ARBA" id="ARBA00022630"/>
    </source>
</evidence>
<keyword evidence="5" id="KW-0503">Monooxygenase</keyword>
<evidence type="ECO:0000256" key="5">
    <source>
        <dbReference type="ARBA" id="ARBA00023033"/>
    </source>
</evidence>
<evidence type="ECO:0000313" key="8">
    <source>
        <dbReference type="Proteomes" id="UP000636479"/>
    </source>
</evidence>
<keyword evidence="2" id="KW-0285">Flavoprotein</keyword>
<dbReference type="OrthoDB" id="5428495at2759"/>
<dbReference type="PANTHER" id="PTHR13789:SF309">
    <property type="entry name" value="PUTATIVE (AFU_ORTHOLOGUE AFUA_6G14510)-RELATED"/>
    <property type="match status" value="1"/>
</dbReference>
<dbReference type="EMBL" id="JACAZF010000006">
    <property type="protein sequence ID" value="KAF7301975.1"/>
    <property type="molecule type" value="Genomic_DNA"/>
</dbReference>
<dbReference type="PRINTS" id="PR00420">
    <property type="entry name" value="RNGMNOXGNASE"/>
</dbReference>
<organism evidence="7 8">
    <name type="scientific">Mycena indigotica</name>
    <dbReference type="NCBI Taxonomy" id="2126181"/>
    <lineage>
        <taxon>Eukaryota</taxon>
        <taxon>Fungi</taxon>
        <taxon>Dikarya</taxon>
        <taxon>Basidiomycota</taxon>
        <taxon>Agaricomycotina</taxon>
        <taxon>Agaricomycetes</taxon>
        <taxon>Agaricomycetidae</taxon>
        <taxon>Agaricales</taxon>
        <taxon>Marasmiineae</taxon>
        <taxon>Mycenaceae</taxon>
        <taxon>Mycena</taxon>
    </lineage>
</organism>
<proteinExistence type="inferred from homology"/>
<dbReference type="AlphaFoldDB" id="A0A8H6SQ78"/>
<evidence type="ECO:0000256" key="1">
    <source>
        <dbReference type="ARBA" id="ARBA00007992"/>
    </source>
</evidence>
<dbReference type="GO" id="GO:0004497">
    <property type="term" value="F:monooxygenase activity"/>
    <property type="evidence" value="ECO:0007669"/>
    <property type="project" value="UniProtKB-KW"/>
</dbReference>
<keyword evidence="8" id="KW-1185">Reference proteome</keyword>
<sequence>MSPHLSFFPFNRIAMPSSKPEGQQASCILKFVVVGGGITGLATAYSLRTAGHDVVVVEKRNLTQPTQGSIRCPPNMTRVLSRWPGMDSFLFNSASEVSGITSLSFRIGETSETVGSMKFYHEIMEQLGADFLVLQHNDLQREILSLCIASGVEMVCGTVVDVVVPEDAGDFSVNIVLEDGGIIHGNIAIGADGHNSLLRSFVTAEESFANDTRIVTGVDIAIPTKALLEHEHLASLCEEQQFTIWMGSGSSITAVLDKSCEFMNLGICTPMPIENERPLADGQDLNAISDDWSETSQLPIDISAYDPRLHAAIQLRTINPDGTVILVGDAAHSVLIHGSHNTSMGIEDAVTLGALFSHLQNRKEIAVFLETYEELRQNRVQAAGESEYQSLLMICLPPGPERDGRDETLKLTKDREFEDFDNCDPESDVLVQTWEQYLMLFNYDAKEAVDDWWSMWSFTMQ</sequence>
<dbReference type="Gene3D" id="3.50.50.60">
    <property type="entry name" value="FAD/NAD(P)-binding domain"/>
    <property type="match status" value="1"/>
</dbReference>
<comment type="caution">
    <text evidence="7">The sequence shown here is derived from an EMBL/GenBank/DDBJ whole genome shotgun (WGS) entry which is preliminary data.</text>
</comment>
<dbReference type="Proteomes" id="UP000636479">
    <property type="component" value="Unassembled WGS sequence"/>
</dbReference>
<comment type="similarity">
    <text evidence="1">Belongs to the paxM FAD-dependent monooxygenase family.</text>
</comment>